<name>A0A8T0TID1_PANVG</name>
<evidence type="ECO:0000256" key="1">
    <source>
        <dbReference type="SAM" id="MobiDB-lite"/>
    </source>
</evidence>
<gene>
    <name evidence="2" type="ORF">PVAP13_4KG237010</name>
</gene>
<reference evidence="2" key="1">
    <citation type="submission" date="2020-05" db="EMBL/GenBank/DDBJ databases">
        <title>WGS assembly of Panicum virgatum.</title>
        <authorList>
            <person name="Lovell J.T."/>
            <person name="Jenkins J."/>
            <person name="Shu S."/>
            <person name="Juenger T.E."/>
            <person name="Schmutz J."/>
        </authorList>
    </citation>
    <scope>NUCLEOTIDE SEQUENCE</scope>
    <source>
        <strain evidence="2">AP13</strain>
    </source>
</reference>
<sequence>MVLEKLVRLSTARSEEERCECHGGRTQPPAPIRIETESAASLEQRTFESVRRHPSARPSSNALAPSRRQRADLAEDQPQPPPASLSSSAARCRSLLPAVARRHGRGREDGRGGVGESDSRGPAASPRLHQPRAATGESDRARASTSRACPPAAAGLAPSRRTAAPRARPPTAASLASARMAPRPPASRVGARLRPGGQRHPLLRRRPA</sequence>
<feature type="compositionally biased region" description="Basic and acidic residues" evidence="1">
    <location>
        <begin position="13"/>
        <end position="23"/>
    </location>
</feature>
<dbReference type="AlphaFoldDB" id="A0A8T0TID1"/>
<feature type="compositionally biased region" description="Low complexity" evidence="1">
    <location>
        <begin position="84"/>
        <end position="98"/>
    </location>
</feature>
<dbReference type="Proteomes" id="UP000823388">
    <property type="component" value="Chromosome 4K"/>
</dbReference>
<organism evidence="2 3">
    <name type="scientific">Panicum virgatum</name>
    <name type="common">Blackwell switchgrass</name>
    <dbReference type="NCBI Taxonomy" id="38727"/>
    <lineage>
        <taxon>Eukaryota</taxon>
        <taxon>Viridiplantae</taxon>
        <taxon>Streptophyta</taxon>
        <taxon>Embryophyta</taxon>
        <taxon>Tracheophyta</taxon>
        <taxon>Spermatophyta</taxon>
        <taxon>Magnoliopsida</taxon>
        <taxon>Liliopsida</taxon>
        <taxon>Poales</taxon>
        <taxon>Poaceae</taxon>
        <taxon>PACMAD clade</taxon>
        <taxon>Panicoideae</taxon>
        <taxon>Panicodae</taxon>
        <taxon>Paniceae</taxon>
        <taxon>Panicinae</taxon>
        <taxon>Panicum</taxon>
        <taxon>Panicum sect. Hiantes</taxon>
    </lineage>
</organism>
<proteinExistence type="predicted"/>
<dbReference type="EMBL" id="CM029043">
    <property type="protein sequence ID" value="KAG2611591.1"/>
    <property type="molecule type" value="Genomic_DNA"/>
</dbReference>
<comment type="caution">
    <text evidence="2">The sequence shown here is derived from an EMBL/GenBank/DDBJ whole genome shotgun (WGS) entry which is preliminary data.</text>
</comment>
<evidence type="ECO:0000313" key="3">
    <source>
        <dbReference type="Proteomes" id="UP000823388"/>
    </source>
</evidence>
<keyword evidence="3" id="KW-1185">Reference proteome</keyword>
<accession>A0A8T0TID1</accession>
<feature type="compositionally biased region" description="Low complexity" evidence="1">
    <location>
        <begin position="156"/>
        <end position="181"/>
    </location>
</feature>
<evidence type="ECO:0000313" key="2">
    <source>
        <dbReference type="EMBL" id="KAG2611591.1"/>
    </source>
</evidence>
<protein>
    <submittedName>
        <fullName evidence="2">Uncharacterized protein</fullName>
    </submittedName>
</protein>
<feature type="region of interest" description="Disordered" evidence="1">
    <location>
        <begin position="1"/>
        <end position="208"/>
    </location>
</feature>